<dbReference type="CDD" id="cd00462">
    <property type="entry name" value="PTH"/>
    <property type="match status" value="1"/>
</dbReference>
<dbReference type="GO" id="GO:0000049">
    <property type="term" value="F:tRNA binding"/>
    <property type="evidence" value="ECO:0007669"/>
    <property type="project" value="UniProtKB-UniRule"/>
</dbReference>
<keyword evidence="3 8" id="KW-0378">Hydrolase</keyword>
<evidence type="ECO:0000256" key="8">
    <source>
        <dbReference type="HAMAP-Rule" id="MF_00083"/>
    </source>
</evidence>
<keyword evidence="4 8" id="KW-0694">RNA-binding</keyword>
<feature type="binding site" evidence="8">
    <location>
        <position position="14"/>
    </location>
    <ligand>
        <name>tRNA</name>
        <dbReference type="ChEBI" id="CHEBI:17843"/>
    </ligand>
</feature>
<dbReference type="AlphaFoldDB" id="A0A9D1L2D3"/>
<evidence type="ECO:0000256" key="3">
    <source>
        <dbReference type="ARBA" id="ARBA00022801"/>
    </source>
</evidence>
<dbReference type="InterPro" id="IPR036416">
    <property type="entry name" value="Pept_tRNA_hydro_sf"/>
</dbReference>
<feature type="binding site" evidence="8">
    <location>
        <position position="66"/>
    </location>
    <ligand>
        <name>tRNA</name>
        <dbReference type="ChEBI" id="CHEBI:17843"/>
    </ligand>
</feature>
<reference evidence="9" key="2">
    <citation type="journal article" date="2021" name="PeerJ">
        <title>Extensive microbial diversity within the chicken gut microbiome revealed by metagenomics and culture.</title>
        <authorList>
            <person name="Gilroy R."/>
            <person name="Ravi A."/>
            <person name="Getino M."/>
            <person name="Pursley I."/>
            <person name="Horton D.L."/>
            <person name="Alikhan N.F."/>
            <person name="Baker D."/>
            <person name="Gharbi K."/>
            <person name="Hall N."/>
            <person name="Watson M."/>
            <person name="Adriaenssens E.M."/>
            <person name="Foster-Nyarko E."/>
            <person name="Jarju S."/>
            <person name="Secka A."/>
            <person name="Antonio M."/>
            <person name="Oren A."/>
            <person name="Chaudhuri R.R."/>
            <person name="La Ragione R."/>
            <person name="Hildebrand F."/>
            <person name="Pallen M.J."/>
        </authorList>
    </citation>
    <scope>NUCLEOTIDE SEQUENCE</scope>
    <source>
        <strain evidence="9">1063</strain>
    </source>
</reference>
<dbReference type="NCBIfam" id="TIGR00447">
    <property type="entry name" value="pth"/>
    <property type="match status" value="1"/>
</dbReference>
<comment type="caution">
    <text evidence="9">The sequence shown here is derived from an EMBL/GenBank/DDBJ whole genome shotgun (WGS) entry which is preliminary data.</text>
</comment>
<dbReference type="GO" id="GO:0072344">
    <property type="term" value="P:rescue of stalled ribosome"/>
    <property type="evidence" value="ECO:0007669"/>
    <property type="project" value="UniProtKB-UniRule"/>
</dbReference>
<name>A0A9D1L2D3_9FIRM</name>
<feature type="site" description="Discriminates between blocked and unblocked aminoacyl-tRNA" evidence="8">
    <location>
        <position position="9"/>
    </location>
</feature>
<comment type="function">
    <text evidence="8">Hydrolyzes ribosome-free peptidyl-tRNAs (with 1 or more amino acids incorporated), which drop off the ribosome during protein synthesis, or as a result of ribosome stalling.</text>
</comment>
<dbReference type="PROSITE" id="PS01196">
    <property type="entry name" value="PEPT_TRNA_HYDROL_2"/>
    <property type="match status" value="1"/>
</dbReference>
<keyword evidence="8" id="KW-0963">Cytoplasm</keyword>
<dbReference type="HAMAP" id="MF_00083">
    <property type="entry name" value="Pept_tRNA_hydro_bact"/>
    <property type="match status" value="1"/>
</dbReference>
<reference evidence="9" key="1">
    <citation type="submission" date="2020-10" db="EMBL/GenBank/DDBJ databases">
        <authorList>
            <person name="Gilroy R."/>
        </authorList>
    </citation>
    <scope>NUCLEOTIDE SEQUENCE</scope>
    <source>
        <strain evidence="9">1063</strain>
    </source>
</reference>
<organism evidence="9 10">
    <name type="scientific">Candidatus Limadaptatus stercorigallinarum</name>
    <dbReference type="NCBI Taxonomy" id="2840845"/>
    <lineage>
        <taxon>Bacteria</taxon>
        <taxon>Bacillati</taxon>
        <taxon>Bacillota</taxon>
        <taxon>Clostridia</taxon>
        <taxon>Eubacteriales</taxon>
        <taxon>Candidatus Limadaptatus</taxon>
    </lineage>
</organism>
<dbReference type="GO" id="GO:0005737">
    <property type="term" value="C:cytoplasm"/>
    <property type="evidence" value="ECO:0007669"/>
    <property type="project" value="UniProtKB-SubCell"/>
</dbReference>
<comment type="subunit">
    <text evidence="8">Monomer.</text>
</comment>
<evidence type="ECO:0000313" key="9">
    <source>
        <dbReference type="EMBL" id="HIU21441.1"/>
    </source>
</evidence>
<evidence type="ECO:0000313" key="10">
    <source>
        <dbReference type="Proteomes" id="UP000824088"/>
    </source>
</evidence>
<sequence>MYVVVGLGNPGARYRNTYHNIGFMTADALAKKCKLRFTGKECAALTAKGKIGGVPFVLAKPQTFMNLSGESVKQLVRKYCDDTDELIVVYDDADLPVGRMRFREEGSAGTHNGMRSIVAELGTTSFKRLRIGIKTDELAAKEVDIVDLVLSKVDYADKQAIDKCVDEAAEAVAELIAGKDIQRIEERINRRK</sequence>
<feature type="active site" description="Proton acceptor" evidence="8">
    <location>
        <position position="19"/>
    </location>
</feature>
<dbReference type="EC" id="3.1.1.29" evidence="1 8"/>
<dbReference type="EMBL" id="DVMN01000076">
    <property type="protein sequence ID" value="HIU21441.1"/>
    <property type="molecule type" value="Genomic_DNA"/>
</dbReference>
<evidence type="ECO:0000256" key="1">
    <source>
        <dbReference type="ARBA" id="ARBA00013260"/>
    </source>
</evidence>
<feature type="binding site" evidence="8">
    <location>
        <position position="112"/>
    </location>
    <ligand>
        <name>tRNA</name>
        <dbReference type="ChEBI" id="CHEBI:17843"/>
    </ligand>
</feature>
<protein>
    <recommendedName>
        <fullName evidence="7 8">Peptidyl-tRNA hydrolase</fullName>
        <shortName evidence="8">Pth</shortName>
        <ecNumber evidence="1 8">3.1.1.29</ecNumber>
    </recommendedName>
</protein>
<dbReference type="SUPFAM" id="SSF53178">
    <property type="entry name" value="Peptidyl-tRNA hydrolase-like"/>
    <property type="match status" value="1"/>
</dbReference>
<proteinExistence type="inferred from homology"/>
<evidence type="ECO:0000256" key="5">
    <source>
        <dbReference type="ARBA" id="ARBA00038063"/>
    </source>
</evidence>
<dbReference type="PANTHER" id="PTHR17224:SF1">
    <property type="entry name" value="PEPTIDYL-TRNA HYDROLASE"/>
    <property type="match status" value="1"/>
</dbReference>
<evidence type="ECO:0000256" key="4">
    <source>
        <dbReference type="ARBA" id="ARBA00022884"/>
    </source>
</evidence>
<dbReference type="InterPro" id="IPR001328">
    <property type="entry name" value="Pept_tRNA_hydro"/>
</dbReference>
<dbReference type="Gene3D" id="3.40.50.1470">
    <property type="entry name" value="Peptidyl-tRNA hydrolase"/>
    <property type="match status" value="1"/>
</dbReference>
<dbReference type="Proteomes" id="UP000824088">
    <property type="component" value="Unassembled WGS sequence"/>
</dbReference>
<evidence type="ECO:0000256" key="6">
    <source>
        <dbReference type="ARBA" id="ARBA00048707"/>
    </source>
</evidence>
<dbReference type="PANTHER" id="PTHR17224">
    <property type="entry name" value="PEPTIDYL-TRNA HYDROLASE"/>
    <property type="match status" value="1"/>
</dbReference>
<comment type="catalytic activity">
    <reaction evidence="6 8">
        <text>an N-acyl-L-alpha-aminoacyl-tRNA + H2O = an N-acyl-L-amino acid + a tRNA + H(+)</text>
        <dbReference type="Rhea" id="RHEA:54448"/>
        <dbReference type="Rhea" id="RHEA-COMP:10123"/>
        <dbReference type="Rhea" id="RHEA-COMP:13883"/>
        <dbReference type="ChEBI" id="CHEBI:15377"/>
        <dbReference type="ChEBI" id="CHEBI:15378"/>
        <dbReference type="ChEBI" id="CHEBI:59874"/>
        <dbReference type="ChEBI" id="CHEBI:78442"/>
        <dbReference type="ChEBI" id="CHEBI:138191"/>
        <dbReference type="EC" id="3.1.1.29"/>
    </reaction>
</comment>
<feature type="binding site" evidence="8">
    <location>
        <position position="64"/>
    </location>
    <ligand>
        <name>tRNA</name>
        <dbReference type="ChEBI" id="CHEBI:17843"/>
    </ligand>
</feature>
<comment type="function">
    <text evidence="8">Catalyzes the release of premature peptidyl moieties from peptidyl-tRNA molecules trapped in stalled 50S ribosomal subunits, and thus maintains levels of free tRNAs and 50S ribosomes.</text>
</comment>
<dbReference type="GO" id="GO:0006515">
    <property type="term" value="P:protein quality control for misfolded or incompletely synthesized proteins"/>
    <property type="evidence" value="ECO:0007669"/>
    <property type="project" value="UniProtKB-UniRule"/>
</dbReference>
<dbReference type="GO" id="GO:0004045">
    <property type="term" value="F:peptidyl-tRNA hydrolase activity"/>
    <property type="evidence" value="ECO:0007669"/>
    <property type="project" value="UniProtKB-UniRule"/>
</dbReference>
<gene>
    <name evidence="8" type="primary">pth</name>
    <name evidence="9" type="ORF">IAD51_04325</name>
</gene>
<comment type="subcellular location">
    <subcellularLocation>
        <location evidence="8">Cytoplasm</location>
    </subcellularLocation>
</comment>
<evidence type="ECO:0000256" key="7">
    <source>
        <dbReference type="ARBA" id="ARBA00050038"/>
    </source>
</evidence>
<dbReference type="InterPro" id="IPR018171">
    <property type="entry name" value="Pept_tRNA_hydro_CS"/>
</dbReference>
<evidence type="ECO:0000256" key="2">
    <source>
        <dbReference type="ARBA" id="ARBA00022555"/>
    </source>
</evidence>
<dbReference type="Pfam" id="PF01195">
    <property type="entry name" value="Pept_tRNA_hydro"/>
    <property type="match status" value="1"/>
</dbReference>
<comment type="similarity">
    <text evidence="5 8">Belongs to the PTH family.</text>
</comment>
<dbReference type="FunFam" id="3.40.50.1470:FF:000001">
    <property type="entry name" value="Peptidyl-tRNA hydrolase"/>
    <property type="match status" value="1"/>
</dbReference>
<keyword evidence="2 8" id="KW-0820">tRNA-binding</keyword>
<accession>A0A9D1L2D3</accession>
<feature type="site" description="Stabilizes the basic form of H active site to accept a proton" evidence="8">
    <location>
        <position position="91"/>
    </location>
</feature>